<dbReference type="Pfam" id="PF18558">
    <property type="entry name" value="HTH_51"/>
    <property type="match status" value="1"/>
</dbReference>
<dbReference type="EMBL" id="MU839006">
    <property type="protein sequence ID" value="KAK1768295.1"/>
    <property type="molecule type" value="Genomic_DNA"/>
</dbReference>
<dbReference type="InterPro" id="IPR029063">
    <property type="entry name" value="SAM-dependent_MTases_sf"/>
</dbReference>
<evidence type="ECO:0000313" key="12">
    <source>
        <dbReference type="Proteomes" id="UP001244011"/>
    </source>
</evidence>
<dbReference type="InterPro" id="IPR016036">
    <property type="entry name" value="Malonyl_transacylase_ACP-bd"/>
</dbReference>
<dbReference type="InterPro" id="IPR041068">
    <property type="entry name" value="HTH_51"/>
</dbReference>
<keyword evidence="4" id="KW-0511">Multifunctional enzyme</keyword>
<keyword evidence="3" id="KW-0808">Transferase</keyword>
<dbReference type="Gene3D" id="3.10.129.110">
    <property type="entry name" value="Polyketide synthase dehydratase"/>
    <property type="match status" value="1"/>
</dbReference>
<dbReference type="SUPFAM" id="SSF55048">
    <property type="entry name" value="Probable ACP-binding domain of malonyl-CoA ACP transacylase"/>
    <property type="match status" value="1"/>
</dbReference>
<dbReference type="Pfam" id="PF08242">
    <property type="entry name" value="Methyltransf_12"/>
    <property type="match status" value="1"/>
</dbReference>
<dbReference type="InterPro" id="IPR049900">
    <property type="entry name" value="PKS_mFAS_DH"/>
</dbReference>
<dbReference type="SUPFAM" id="SSF47336">
    <property type="entry name" value="ACP-like"/>
    <property type="match status" value="1"/>
</dbReference>
<dbReference type="InterPro" id="IPR009081">
    <property type="entry name" value="PP-bd_ACP"/>
</dbReference>
<evidence type="ECO:0000256" key="7">
    <source>
        <dbReference type="SAM" id="MobiDB-lite"/>
    </source>
</evidence>
<keyword evidence="1" id="KW-0596">Phosphopantetheine</keyword>
<sequence>MDAESRLTGPRPGPTLLLFGPLALSFDAAAFAHLRKTAAESDHSWMLEVVAELPQCWDAVAAAVGVRGGAGREKLEDLQVAFQTGRPLETAFPLPNKVLVPLVVMAQLLQYAAFLRRTSAEADGRVDPFAAAAARSSGMETLGFCTGLLSAFAVSSSGSAEQFAQYCAVAVKLGMVAGMVADGDLGGTSTEMEAYRAIGTEWDSAEGLEEMMGILKEFPEAYISVNYDHNRATVTTTSSTVPTLQRRLRSSGIAASEISLFGRYHTRDHSAILARLLSFCDSHAAFQLPDASQASVPARSNRDGAIIASGPLHHHALRSILVERPEWAASLRAASQDLLRDEGPGLALCFGPERCVPPSLVRDLGSRAVHLADLADPDLALFGRGERGERRRRHFAETDVAVVGMACKAAGADDLESFWEVLGSGQSQHREVPPERFGFETAFRAPDAKRRWFGNFVDGHDAFDHKFFRASARESATTDPQQRLMLQVAYQAVEQSGYFQRTRQAGDRRVGCYVGICGTDYEHNIACQPANAFCATGNLEGFAAGKISHHFGWTGPAMVVDTACSSSAVAIHQACRSIIAGECTAALAGGSHIMTSPLRFQNLAGASFLSLTGQCKPFDSRADGYCRGEGVAAVFLKKASVAVADGDMILGVIAATAVQQNRSCTPIFVPNSPSLSDLFREVLQRARVRPEQVSVVEAHGTGTAVGDPVEYRSVKEVMGGPARRAGGELVLGSVKGSIGHTEPVSGVLSLVKVLLMMQRKTVPPQASFEALNPAIEASPADRIVISTKARHWEGDDAGFKAALINNYGASGSNASMVVTQPPARVTQAALTLTGALPGLGSKHPFWLCGNDKATLSRYAGVLRQFLTRHRRQGDTYSADDLSPANVAFNLARQSNRLLGHGVVFSVRSADELERKLAAVEQGDGADVVVAAGATARPVVLCFGGQVSTFVGLDRQVYSRVAVLRHHLDTVDAVVRGLGATSIYPGIFEREPQADPVALQTMLFALQFACARSWIDAGLEPIAVVGHSFGELTALCVSQTVSLEDVVRAIIGRAKLVRERWGDDRGAMMAVEGDRTEVERLLAEAAREVGDEVQRATIACYNGPRSFTLAGPTAAIEVVSRVLERRPAAYPGLRSKLLRVTHAFHCGLVDPLVAGLEECGGGLTFREPKIPMERATEEEAEGKPSGGFLAAHMRLPVFFNHALQRISNKHPGCVFLEAGSGSTVAAMAGRALNTNTNNNEKQHFFQGLDVTSVPGSGWNNLVDATTNLWKAGVRVHFWAHQGRQTIQQNPSLPLVLLPPYQFEKSRHWIDLKTPPKHGNLPTVCSSCSQAAKAEKKEKKEEEEQLVRFLGYRSKEGSGRGPVAQFVIDTAGKEYGRLVSGHVFASTAPICPATVQLDFVIEALRGLRPELARLEPRLQGVQCQSPVCVDPARTLWIELEEAAGAAAAAAAAEPGRWEFRVFSTDGADTATVHTTGAVVLWRAGDATASLEMARLERLVGGLARCEAVLRGGEEGDEVLQSRSIYKIFADVVDYTGDYRGVQRLVGREDVSAGFVSRQAAATTWFDACLADCFCQVAGIWANCMTDQAATDMFVCNGIEQWVRNPAASAEGGRPKAFRVLARHHSVSAKAFLSDVFAFDADTGALVDVVTGISYVRVARASMSKMLVRMSAPSAVVAAVPPPPPPPPTLPSHSLKPVASSKPSAKPPGPPNVAPKVKAILAELTGIEPDEIQADSQLANLGVDSLLGMEMAHEIESAFGISLPESELLEITDVPGLVRCVQNAVARKGGDSTADDLADGEKEEEQDEVDDSSSSDAGTPSQSCSSGAQTGFSTPLPVSESGAVRKIDSRPTGIGCGNNSSDGLHLSVDAVMDAFDQTKRMTDARIVEYGQDRYADEANPLQTRLCAALILEAFEDLGCPLGPPRTAGQEPPKLIRVPHGREHSRLVDALYAMLERDEAGHLVAVDGCSITRTSEPLPTEPSTGLFQQLQTRFPDQATANELILYAGSRLADVLRGRTDGIKLIFGCAEGRATVSRFYADWPLHRLLYRQAEDFLGRLAEQVRGASGTLRILEMGAGTGGTTRWLLPVLARAGVPVEYTFTDLAPSLVAAARKRFTAEYPFMRFQAHDIEKEPLEDLIGTQHVVVASNAVHATHNLRTSLANMRKALRPDGLLLLVEMTGRVWWMDLVFGLFEGWWFFDDSRSYVISDERAWEADLRAVGYGCVAWTDGARPENKMERLIVATASDDPLTKCAGFSSSSSSSPFPPPALSLPCLSAPSPSSVAASNDKSLPAADCDARQAVVDRYVRDLTDGFSASMDDAIARRSRTKSRFRLFGPQGACVLVTGATGSLGSHLVAELALRPGVRRVVCLNRARRGRHGDEDPWERQRQAFATRAIVLPNHAAAKLTVLETDLSKPRLGLAGDQYDALVGDATHIVHNAWLMNTKWPLVRFEPQLRIMRCMIDLARDVAACWHQDGEGTAAATFQFVSSIAAVGHWPLHTGRPIVPEERMAPDSALPIGYGVAKHICERMLDETLHHPRHAAQFRAMAVRLGQIAGSYRTGYWNPAEHLAFLVRSSQTLGAMPALEGHLSWTPIDAVAATLADLLLRPGRPHAVYHIDNPIRQPWPDMVRLLADSLGMQSSSDAVIPFTDWLRRLRDHPARGKAGENPAALLADFFDRDFVHMSCGALVLGTAKACNHSPTLANLGAVTDETVKLFVKRWRDTGFLD</sequence>
<dbReference type="Gene3D" id="3.40.366.10">
    <property type="entry name" value="Malonyl-Coenzyme A Acyl Carrier Protein, domain 2"/>
    <property type="match status" value="2"/>
</dbReference>
<protein>
    <submittedName>
        <fullName evidence="11">Polyketide synthase</fullName>
    </submittedName>
</protein>
<dbReference type="GO" id="GO:0031177">
    <property type="term" value="F:phosphopantetheine binding"/>
    <property type="evidence" value="ECO:0007669"/>
    <property type="project" value="InterPro"/>
</dbReference>
<feature type="compositionally biased region" description="Polar residues" evidence="7">
    <location>
        <begin position="1814"/>
        <end position="1830"/>
    </location>
</feature>
<evidence type="ECO:0000259" key="8">
    <source>
        <dbReference type="PROSITE" id="PS50075"/>
    </source>
</evidence>
<dbReference type="InterPro" id="IPR018201">
    <property type="entry name" value="Ketoacyl_synth_AS"/>
</dbReference>
<dbReference type="PROSITE" id="PS52004">
    <property type="entry name" value="KS3_2"/>
    <property type="match status" value="1"/>
</dbReference>
<dbReference type="InterPro" id="IPR014043">
    <property type="entry name" value="Acyl_transferase_dom"/>
</dbReference>
<dbReference type="PROSITE" id="PS50075">
    <property type="entry name" value="CARRIER"/>
    <property type="match status" value="1"/>
</dbReference>
<dbReference type="Pfam" id="PF02801">
    <property type="entry name" value="Ketoacyl-synt_C"/>
    <property type="match status" value="1"/>
</dbReference>
<dbReference type="GO" id="GO:0006633">
    <property type="term" value="P:fatty acid biosynthetic process"/>
    <property type="evidence" value="ECO:0007669"/>
    <property type="project" value="InterPro"/>
</dbReference>
<dbReference type="InterPro" id="IPR013217">
    <property type="entry name" value="Methyltransf_12"/>
</dbReference>
<feature type="domain" description="Ketosynthase family 3 (KS3)" evidence="9">
    <location>
        <begin position="397"/>
        <end position="820"/>
    </location>
</feature>
<organism evidence="11 12">
    <name type="scientific">Phialemonium atrogriseum</name>
    <dbReference type="NCBI Taxonomy" id="1093897"/>
    <lineage>
        <taxon>Eukaryota</taxon>
        <taxon>Fungi</taxon>
        <taxon>Dikarya</taxon>
        <taxon>Ascomycota</taxon>
        <taxon>Pezizomycotina</taxon>
        <taxon>Sordariomycetes</taxon>
        <taxon>Sordariomycetidae</taxon>
        <taxon>Cephalothecales</taxon>
        <taxon>Cephalothecaceae</taxon>
        <taxon>Phialemonium</taxon>
    </lineage>
</organism>
<dbReference type="Gene3D" id="3.30.70.3290">
    <property type="match status" value="1"/>
</dbReference>
<dbReference type="InterPro" id="IPR050444">
    <property type="entry name" value="Polyketide_Synthase"/>
</dbReference>
<dbReference type="SUPFAM" id="SSF53901">
    <property type="entry name" value="Thiolase-like"/>
    <property type="match status" value="1"/>
</dbReference>
<dbReference type="Pfam" id="PF00698">
    <property type="entry name" value="Acyl_transf_1"/>
    <property type="match status" value="1"/>
</dbReference>
<dbReference type="PANTHER" id="PTHR45681:SF6">
    <property type="entry name" value="POLYKETIDE SYNTHASE 37"/>
    <property type="match status" value="1"/>
</dbReference>
<dbReference type="PANTHER" id="PTHR45681">
    <property type="entry name" value="POLYKETIDE SYNTHASE 44-RELATED"/>
    <property type="match status" value="1"/>
</dbReference>
<dbReference type="Pfam" id="PF16073">
    <property type="entry name" value="SAT"/>
    <property type="match status" value="1"/>
</dbReference>
<dbReference type="Pfam" id="PF00109">
    <property type="entry name" value="ketoacyl-synt"/>
    <property type="match status" value="1"/>
</dbReference>
<dbReference type="InterPro" id="IPR016039">
    <property type="entry name" value="Thiolase-like"/>
</dbReference>
<dbReference type="SMART" id="SM01294">
    <property type="entry name" value="PKS_PP_betabranch"/>
    <property type="match status" value="1"/>
</dbReference>
<dbReference type="SMART" id="SM00825">
    <property type="entry name" value="PKS_KS"/>
    <property type="match status" value="1"/>
</dbReference>
<feature type="active site" description="Proton donor; for dehydratase activity" evidence="6">
    <location>
        <position position="1569"/>
    </location>
</feature>
<gene>
    <name evidence="11" type="ORF">QBC33DRAFT_585404</name>
</gene>
<dbReference type="PROSITE" id="PS00606">
    <property type="entry name" value="KS3_1"/>
    <property type="match status" value="1"/>
</dbReference>
<dbReference type="CDD" id="cd02440">
    <property type="entry name" value="AdoMet_MTases"/>
    <property type="match status" value="1"/>
</dbReference>
<dbReference type="Pfam" id="PF00550">
    <property type="entry name" value="PP-binding"/>
    <property type="match status" value="1"/>
</dbReference>
<dbReference type="Gene3D" id="3.40.50.150">
    <property type="entry name" value="Vaccinia Virus protein VP39"/>
    <property type="match status" value="1"/>
</dbReference>
<accession>A0AAJ0C1Q7</accession>
<evidence type="ECO:0000256" key="6">
    <source>
        <dbReference type="PROSITE-ProRule" id="PRU01363"/>
    </source>
</evidence>
<dbReference type="Gene3D" id="3.40.50.720">
    <property type="entry name" value="NAD(P)-binding Rossmann-like Domain"/>
    <property type="match status" value="1"/>
</dbReference>
<dbReference type="SMART" id="SM00827">
    <property type="entry name" value="PKS_AT"/>
    <property type="match status" value="1"/>
</dbReference>
<evidence type="ECO:0000256" key="2">
    <source>
        <dbReference type="ARBA" id="ARBA00022553"/>
    </source>
</evidence>
<dbReference type="InterPro" id="IPR020841">
    <property type="entry name" value="PKS_Beta-ketoAc_synthase_dom"/>
</dbReference>
<dbReference type="InterPro" id="IPR020806">
    <property type="entry name" value="PKS_PP-bd"/>
</dbReference>
<evidence type="ECO:0000256" key="5">
    <source>
        <dbReference type="ARBA" id="ARBA00023315"/>
    </source>
</evidence>
<evidence type="ECO:0000256" key="4">
    <source>
        <dbReference type="ARBA" id="ARBA00023268"/>
    </source>
</evidence>
<dbReference type="SUPFAM" id="SSF51735">
    <property type="entry name" value="NAD(P)-binding Rossmann-fold domains"/>
    <property type="match status" value="1"/>
</dbReference>
<name>A0AAJ0C1Q7_9PEZI</name>
<feature type="domain" description="Carrier" evidence="8">
    <location>
        <begin position="1708"/>
        <end position="1782"/>
    </location>
</feature>
<dbReference type="InterPro" id="IPR042104">
    <property type="entry name" value="PKS_dehydratase_sf"/>
</dbReference>
<dbReference type="InterPro" id="IPR016035">
    <property type="entry name" value="Acyl_Trfase/lysoPLipase"/>
</dbReference>
<dbReference type="SUPFAM" id="SSF53335">
    <property type="entry name" value="S-adenosyl-L-methionine-dependent methyltransferases"/>
    <property type="match status" value="1"/>
</dbReference>
<dbReference type="SMART" id="SM00823">
    <property type="entry name" value="PKS_PP"/>
    <property type="match status" value="1"/>
</dbReference>
<dbReference type="Pfam" id="PF07993">
    <property type="entry name" value="NAD_binding_4"/>
    <property type="match status" value="1"/>
</dbReference>
<dbReference type="InterPro" id="IPR001227">
    <property type="entry name" value="Ac_transferase_dom_sf"/>
</dbReference>
<feature type="region of interest" description="N-terminal hotdog fold" evidence="6">
    <location>
        <begin position="1345"/>
        <end position="1483"/>
    </location>
</feature>
<evidence type="ECO:0000259" key="9">
    <source>
        <dbReference type="PROSITE" id="PS52004"/>
    </source>
</evidence>
<feature type="region of interest" description="Disordered" evidence="7">
    <location>
        <begin position="1785"/>
        <end position="1857"/>
    </location>
</feature>
<proteinExistence type="predicted"/>
<dbReference type="InterPro" id="IPR013120">
    <property type="entry name" value="FAR_NAD-bd"/>
</dbReference>
<dbReference type="Proteomes" id="UP001244011">
    <property type="component" value="Unassembled WGS sequence"/>
</dbReference>
<feature type="compositionally biased region" description="Acidic residues" evidence="7">
    <location>
        <begin position="1790"/>
        <end position="1810"/>
    </location>
</feature>
<keyword evidence="12" id="KW-1185">Reference proteome</keyword>
<feature type="domain" description="PKS/mFAS DH" evidence="10">
    <location>
        <begin position="1345"/>
        <end position="1661"/>
    </location>
</feature>
<dbReference type="InterPro" id="IPR014030">
    <property type="entry name" value="Ketoacyl_synth_N"/>
</dbReference>
<reference evidence="11" key="1">
    <citation type="submission" date="2023-06" db="EMBL/GenBank/DDBJ databases">
        <title>Genome-scale phylogeny and comparative genomics of the fungal order Sordariales.</title>
        <authorList>
            <consortium name="Lawrence Berkeley National Laboratory"/>
            <person name="Hensen N."/>
            <person name="Bonometti L."/>
            <person name="Westerberg I."/>
            <person name="Brannstrom I.O."/>
            <person name="Guillou S."/>
            <person name="Cros-Aarteil S."/>
            <person name="Calhoun S."/>
            <person name="Haridas S."/>
            <person name="Kuo A."/>
            <person name="Mondo S."/>
            <person name="Pangilinan J."/>
            <person name="Riley R."/>
            <person name="Labutti K."/>
            <person name="Andreopoulos B."/>
            <person name="Lipzen A."/>
            <person name="Chen C."/>
            <person name="Yanf M."/>
            <person name="Daum C."/>
            <person name="Ng V."/>
            <person name="Clum A."/>
            <person name="Steindorff A."/>
            <person name="Ohm R."/>
            <person name="Martin F."/>
            <person name="Silar P."/>
            <person name="Natvig D."/>
            <person name="Lalanne C."/>
            <person name="Gautier V."/>
            <person name="Ament-Velasquez S.L."/>
            <person name="Kruys A."/>
            <person name="Hutchinson M.I."/>
            <person name="Powell A.J."/>
            <person name="Barry K."/>
            <person name="Miller A.N."/>
            <person name="Grigoriev I.V."/>
            <person name="Debuchy R."/>
            <person name="Gladieux P."/>
            <person name="Thoren M.H."/>
            <person name="Johannesson H."/>
        </authorList>
    </citation>
    <scope>NUCLEOTIDE SEQUENCE</scope>
    <source>
        <strain evidence="11">8032-3</strain>
    </source>
</reference>
<dbReference type="GO" id="GO:0044550">
    <property type="term" value="P:secondary metabolite biosynthetic process"/>
    <property type="evidence" value="ECO:0007669"/>
    <property type="project" value="UniProtKB-ARBA"/>
</dbReference>
<dbReference type="CDD" id="cd00833">
    <property type="entry name" value="PKS"/>
    <property type="match status" value="1"/>
</dbReference>
<dbReference type="Gene3D" id="3.40.47.10">
    <property type="match status" value="1"/>
</dbReference>
<evidence type="ECO:0000313" key="11">
    <source>
        <dbReference type="EMBL" id="KAK1768295.1"/>
    </source>
</evidence>
<feature type="active site" description="Proton acceptor; for dehydratase activity" evidence="6">
    <location>
        <position position="1380"/>
    </location>
</feature>
<dbReference type="InterPro" id="IPR014031">
    <property type="entry name" value="Ketoacyl_synth_C"/>
</dbReference>
<dbReference type="GeneID" id="85314625"/>
<keyword evidence="2" id="KW-0597">Phosphoprotein</keyword>
<dbReference type="InterPro" id="IPR032088">
    <property type="entry name" value="SAT"/>
</dbReference>
<evidence type="ECO:0000256" key="3">
    <source>
        <dbReference type="ARBA" id="ARBA00022679"/>
    </source>
</evidence>
<dbReference type="GO" id="GO:0004315">
    <property type="term" value="F:3-oxoacyl-[acyl-carrier-protein] synthase activity"/>
    <property type="evidence" value="ECO:0007669"/>
    <property type="project" value="InterPro"/>
</dbReference>
<feature type="region of interest" description="C-terminal hotdog fold" evidence="6">
    <location>
        <begin position="1514"/>
        <end position="1661"/>
    </location>
</feature>
<dbReference type="Gene3D" id="1.10.1200.10">
    <property type="entry name" value="ACP-like"/>
    <property type="match status" value="1"/>
</dbReference>
<evidence type="ECO:0000259" key="10">
    <source>
        <dbReference type="PROSITE" id="PS52019"/>
    </source>
</evidence>
<dbReference type="SUPFAM" id="SSF52151">
    <property type="entry name" value="FabD/lysophospholipase-like"/>
    <property type="match status" value="1"/>
</dbReference>
<comment type="caution">
    <text evidence="11">The sequence shown here is derived from an EMBL/GenBank/DDBJ whole genome shotgun (WGS) entry which is preliminary data.</text>
</comment>
<feature type="region of interest" description="Disordered" evidence="7">
    <location>
        <begin position="1681"/>
        <end position="1711"/>
    </location>
</feature>
<evidence type="ECO:0000256" key="1">
    <source>
        <dbReference type="ARBA" id="ARBA00022450"/>
    </source>
</evidence>
<dbReference type="InterPro" id="IPR036736">
    <property type="entry name" value="ACP-like_sf"/>
</dbReference>
<dbReference type="RefSeq" id="XP_060284508.1">
    <property type="nucleotide sequence ID" value="XM_060431438.1"/>
</dbReference>
<dbReference type="PROSITE" id="PS52019">
    <property type="entry name" value="PKS_MFAS_DH"/>
    <property type="match status" value="1"/>
</dbReference>
<dbReference type="InterPro" id="IPR036291">
    <property type="entry name" value="NAD(P)-bd_dom_sf"/>
</dbReference>
<keyword evidence="5" id="KW-0012">Acyltransferase</keyword>